<feature type="binding site" evidence="3">
    <location>
        <position position="10"/>
    </location>
    <ligand>
        <name>a divalent metal cation</name>
        <dbReference type="ChEBI" id="CHEBI:60240"/>
        <label>1</label>
    </ligand>
</feature>
<dbReference type="PANTHER" id="PTHR46124:SF2">
    <property type="entry name" value="D-AMINOACYL-TRNA DEACYLASE"/>
    <property type="match status" value="1"/>
</dbReference>
<dbReference type="GO" id="GO:0046872">
    <property type="term" value="F:metal ion binding"/>
    <property type="evidence" value="ECO:0007669"/>
    <property type="project" value="UniProtKB-KW"/>
</dbReference>
<dbReference type="Proteomes" id="UP000199506">
    <property type="component" value="Unassembled WGS sequence"/>
</dbReference>
<dbReference type="STRING" id="190974.SAMN05216439_0475"/>
<dbReference type="Gene3D" id="3.20.20.140">
    <property type="entry name" value="Metal-dependent hydrolases"/>
    <property type="match status" value="1"/>
</dbReference>
<proteinExistence type="predicted"/>
<feature type="binding site" evidence="3">
    <location>
        <position position="134"/>
    </location>
    <ligand>
        <name>a divalent metal cation</name>
        <dbReference type="ChEBI" id="CHEBI:60240"/>
        <label>2</label>
    </ligand>
</feature>
<dbReference type="PANTHER" id="PTHR46124">
    <property type="entry name" value="D-AMINOACYL-TRNA DEACYLASE"/>
    <property type="match status" value="1"/>
</dbReference>
<keyword evidence="1 3" id="KW-0479">Metal-binding</keyword>
<evidence type="ECO:0000256" key="1">
    <source>
        <dbReference type="ARBA" id="ARBA00022723"/>
    </source>
</evidence>
<dbReference type="InterPro" id="IPR032466">
    <property type="entry name" value="Metal_Hydrolase"/>
</dbReference>
<dbReference type="Pfam" id="PF01026">
    <property type="entry name" value="TatD_DNase"/>
    <property type="match status" value="1"/>
</dbReference>
<evidence type="ECO:0000256" key="3">
    <source>
        <dbReference type="PIRSR" id="PIRSR005902-1"/>
    </source>
</evidence>
<feature type="binding site" evidence="3">
    <location>
        <position position="207"/>
    </location>
    <ligand>
        <name>a divalent metal cation</name>
        <dbReference type="ChEBI" id="CHEBI:60240"/>
        <label>1</label>
    </ligand>
</feature>
<evidence type="ECO:0000313" key="4">
    <source>
        <dbReference type="EMBL" id="SEL40506.1"/>
    </source>
</evidence>
<dbReference type="NCBIfam" id="TIGR00010">
    <property type="entry name" value="YchF/TatD family DNA exonuclease"/>
    <property type="match status" value="1"/>
</dbReference>
<evidence type="ECO:0000313" key="5">
    <source>
        <dbReference type="Proteomes" id="UP000199506"/>
    </source>
</evidence>
<dbReference type="InterPro" id="IPR001130">
    <property type="entry name" value="TatD-like"/>
</dbReference>
<dbReference type="PIRSF" id="PIRSF005902">
    <property type="entry name" value="DNase_TatD"/>
    <property type="match status" value="1"/>
</dbReference>
<dbReference type="CDD" id="cd01310">
    <property type="entry name" value="TatD_DNAse"/>
    <property type="match status" value="1"/>
</dbReference>
<dbReference type="AlphaFoldDB" id="A0A1H7PY44"/>
<dbReference type="InterPro" id="IPR015991">
    <property type="entry name" value="TatD/YcfH-like"/>
</dbReference>
<dbReference type="GO" id="GO:0016788">
    <property type="term" value="F:hydrolase activity, acting on ester bonds"/>
    <property type="evidence" value="ECO:0007669"/>
    <property type="project" value="InterPro"/>
</dbReference>
<dbReference type="InterPro" id="IPR018228">
    <property type="entry name" value="DNase_TatD-rel_CS"/>
</dbReference>
<protein>
    <submittedName>
        <fullName evidence="4">TatD DNase family protein</fullName>
    </submittedName>
</protein>
<feature type="binding site" evidence="3">
    <location>
        <position position="8"/>
    </location>
    <ligand>
        <name>a divalent metal cation</name>
        <dbReference type="ChEBI" id="CHEBI:60240"/>
        <label>1</label>
    </ligand>
</feature>
<dbReference type="PROSITE" id="PS01137">
    <property type="entry name" value="TATD_1"/>
    <property type="match status" value="1"/>
</dbReference>
<dbReference type="SUPFAM" id="SSF51556">
    <property type="entry name" value="Metallo-dependent hydrolases"/>
    <property type="match status" value="1"/>
</dbReference>
<dbReference type="EMBL" id="FOAK01000017">
    <property type="protein sequence ID" value="SEL40506.1"/>
    <property type="molecule type" value="Genomic_DNA"/>
</dbReference>
<accession>A0A1H7PY44</accession>
<dbReference type="PROSITE" id="PS01091">
    <property type="entry name" value="TATD_3"/>
    <property type="match status" value="1"/>
</dbReference>
<feature type="binding site" evidence="3">
    <location>
        <position position="96"/>
    </location>
    <ligand>
        <name>a divalent metal cation</name>
        <dbReference type="ChEBI" id="CHEBI:60240"/>
        <label>1</label>
    </ligand>
</feature>
<evidence type="ECO:0000256" key="2">
    <source>
        <dbReference type="ARBA" id="ARBA00022801"/>
    </source>
</evidence>
<sequence length="256" mass="29634">MHNMIDTHCHIDFEDFDDDRDEVIKRAKDKLDNVIVSGYSNDSNMDVLKLSKDYEGFIYPTFGFHPVSSQNATDDEIKTAHENIAEHLDDIVAIGEVGMDYFYVTDNSLRKRQQKIFTGFLELANEYKKPIVMHVRDCEKKAVNIIYEYEDIPYFVFHCYGGSLKTAKRIMNMDNAYMSFSTMLCYSKQHQDLIEKIDLDYILTETDSPYLAMTKEERNEPANVVNAVYKIAEIKNMDIGTVDEITTSNACNIFKI</sequence>
<feature type="binding site" evidence="3">
    <location>
        <position position="158"/>
    </location>
    <ligand>
        <name>a divalent metal cation</name>
        <dbReference type="ChEBI" id="CHEBI:60240"/>
        <label>2</label>
    </ligand>
</feature>
<dbReference type="FunFam" id="3.20.20.140:FF:000005">
    <property type="entry name" value="TatD family hydrolase"/>
    <property type="match status" value="1"/>
</dbReference>
<gene>
    <name evidence="4" type="ORF">SAMN05216439_0475</name>
</gene>
<dbReference type="GO" id="GO:0004536">
    <property type="term" value="F:DNA nuclease activity"/>
    <property type="evidence" value="ECO:0007669"/>
    <property type="project" value="InterPro"/>
</dbReference>
<name>A0A1H7PY44_9EURY</name>
<keyword evidence="2" id="KW-0378">Hydrolase</keyword>
<reference evidence="4 5" key="1">
    <citation type="submission" date="2016-10" db="EMBL/GenBank/DDBJ databases">
        <authorList>
            <person name="de Groot N.N."/>
        </authorList>
    </citation>
    <scope>NUCLEOTIDE SEQUENCE [LARGE SCALE GENOMIC DNA]</scope>
    <source>
        <strain evidence="4 5">DSM 11978</strain>
    </source>
</reference>
<organism evidence="4 5">
    <name type="scientific">Methanobrevibacter gottschalkii</name>
    <dbReference type="NCBI Taxonomy" id="190974"/>
    <lineage>
        <taxon>Archaea</taxon>
        <taxon>Methanobacteriati</taxon>
        <taxon>Methanobacteriota</taxon>
        <taxon>Methanomada group</taxon>
        <taxon>Methanobacteria</taxon>
        <taxon>Methanobacteriales</taxon>
        <taxon>Methanobacteriaceae</taxon>
        <taxon>Methanobrevibacter</taxon>
    </lineage>
</organism>